<feature type="region of interest" description="Disordered" evidence="1">
    <location>
        <begin position="90"/>
        <end position="123"/>
    </location>
</feature>
<accession>B4DCA2</accession>
<dbReference type="InParanoid" id="B4DCA2"/>
<feature type="chain" id="PRO_5002800701" evidence="2">
    <location>
        <begin position="24"/>
        <end position="123"/>
    </location>
</feature>
<dbReference type="EMBL" id="ABVL01000046">
    <property type="protein sequence ID" value="EDY15932.1"/>
    <property type="molecule type" value="Genomic_DNA"/>
</dbReference>
<feature type="compositionally biased region" description="Low complexity" evidence="1">
    <location>
        <begin position="107"/>
        <end position="123"/>
    </location>
</feature>
<name>B4DCA2_9BACT</name>
<evidence type="ECO:0000313" key="3">
    <source>
        <dbReference type="EMBL" id="EDY15932.1"/>
    </source>
</evidence>
<sequence>MKTTKYFTLALAAMCALGASALADQQPNQKAKMSGTKVQKTEKTSKTWDSQSQPLRTIGYPVVFLERTGHSLMHSPQIVSDTFKGKRNLVSKKGVMTERDTKKGTPKMSSTKTEKSSTATKRG</sequence>
<feature type="signal peptide" evidence="2">
    <location>
        <begin position="1"/>
        <end position="23"/>
    </location>
</feature>
<reference evidence="3 4" key="1">
    <citation type="journal article" date="2011" name="J. Bacteriol.">
        <title>Genome sequence of Chthoniobacter flavus Ellin428, an aerobic heterotrophic soil bacterium.</title>
        <authorList>
            <person name="Kant R."/>
            <person name="van Passel M.W."/>
            <person name="Palva A."/>
            <person name="Lucas S."/>
            <person name="Lapidus A."/>
            <person name="Glavina Del Rio T."/>
            <person name="Dalin E."/>
            <person name="Tice H."/>
            <person name="Bruce D."/>
            <person name="Goodwin L."/>
            <person name="Pitluck S."/>
            <person name="Larimer F.W."/>
            <person name="Land M.L."/>
            <person name="Hauser L."/>
            <person name="Sangwan P."/>
            <person name="de Vos W.M."/>
            <person name="Janssen P.H."/>
            <person name="Smidt H."/>
        </authorList>
    </citation>
    <scope>NUCLEOTIDE SEQUENCE [LARGE SCALE GENOMIC DNA]</scope>
    <source>
        <strain evidence="3 4">Ellin428</strain>
    </source>
</reference>
<dbReference type="Proteomes" id="UP000005824">
    <property type="component" value="Unassembled WGS sequence"/>
</dbReference>
<comment type="caution">
    <text evidence="3">The sequence shown here is derived from an EMBL/GenBank/DDBJ whole genome shotgun (WGS) entry which is preliminary data.</text>
</comment>
<evidence type="ECO:0000256" key="1">
    <source>
        <dbReference type="SAM" id="MobiDB-lite"/>
    </source>
</evidence>
<evidence type="ECO:0000256" key="2">
    <source>
        <dbReference type="SAM" id="SignalP"/>
    </source>
</evidence>
<dbReference type="STRING" id="497964.CfE428DRAFT_6543"/>
<evidence type="ECO:0000313" key="4">
    <source>
        <dbReference type="Proteomes" id="UP000005824"/>
    </source>
</evidence>
<organism evidence="3 4">
    <name type="scientific">Chthoniobacter flavus Ellin428</name>
    <dbReference type="NCBI Taxonomy" id="497964"/>
    <lineage>
        <taxon>Bacteria</taxon>
        <taxon>Pseudomonadati</taxon>
        <taxon>Verrucomicrobiota</taxon>
        <taxon>Spartobacteria</taxon>
        <taxon>Chthoniobacterales</taxon>
        <taxon>Chthoniobacteraceae</taxon>
        <taxon>Chthoniobacter</taxon>
    </lineage>
</organism>
<dbReference type="AlphaFoldDB" id="B4DCA2"/>
<proteinExistence type="predicted"/>
<gene>
    <name evidence="3" type="ORF">CfE428DRAFT_6543</name>
</gene>
<dbReference type="RefSeq" id="WP_006983860.1">
    <property type="nucleotide sequence ID" value="NZ_ABVL01000046.1"/>
</dbReference>
<feature type="region of interest" description="Disordered" evidence="1">
    <location>
        <begin position="24"/>
        <end position="52"/>
    </location>
</feature>
<keyword evidence="4" id="KW-1185">Reference proteome</keyword>
<keyword evidence="2" id="KW-0732">Signal</keyword>
<protein>
    <submittedName>
        <fullName evidence="3">Uncharacterized protein</fullName>
    </submittedName>
</protein>